<name>A0ABQ9YRW1_9CRUS</name>
<keyword evidence="3" id="KW-1185">Reference proteome</keyword>
<accession>A0ABQ9YRW1</accession>
<feature type="region of interest" description="Disordered" evidence="1">
    <location>
        <begin position="103"/>
        <end position="122"/>
    </location>
</feature>
<reference evidence="2 3" key="1">
    <citation type="journal article" date="2023" name="Nucleic Acids Res.">
        <title>The hologenome of Daphnia magna reveals possible DNA methylation and microbiome-mediated evolution of the host genome.</title>
        <authorList>
            <person name="Chaturvedi A."/>
            <person name="Li X."/>
            <person name="Dhandapani V."/>
            <person name="Marshall H."/>
            <person name="Kissane S."/>
            <person name="Cuenca-Cambronero M."/>
            <person name="Asole G."/>
            <person name="Calvet F."/>
            <person name="Ruiz-Romero M."/>
            <person name="Marangio P."/>
            <person name="Guigo R."/>
            <person name="Rago D."/>
            <person name="Mirbahai L."/>
            <person name="Eastwood N."/>
            <person name="Colbourne J.K."/>
            <person name="Zhou J."/>
            <person name="Mallon E."/>
            <person name="Orsini L."/>
        </authorList>
    </citation>
    <scope>NUCLEOTIDE SEQUENCE [LARGE SCALE GENOMIC DNA]</scope>
    <source>
        <strain evidence="2">LRV0_1</strain>
    </source>
</reference>
<organism evidence="2 3">
    <name type="scientific">Daphnia magna</name>
    <dbReference type="NCBI Taxonomy" id="35525"/>
    <lineage>
        <taxon>Eukaryota</taxon>
        <taxon>Metazoa</taxon>
        <taxon>Ecdysozoa</taxon>
        <taxon>Arthropoda</taxon>
        <taxon>Crustacea</taxon>
        <taxon>Branchiopoda</taxon>
        <taxon>Diplostraca</taxon>
        <taxon>Cladocera</taxon>
        <taxon>Anomopoda</taxon>
        <taxon>Daphniidae</taxon>
        <taxon>Daphnia</taxon>
    </lineage>
</organism>
<proteinExistence type="predicted"/>
<sequence>MAFCVYALSPSGVQFCRPTERTQLFATRRGVAALPVLHSHWLEAHNLGLLSFLEETNRTPAGSSDSVNGLGIWNSIGRIYLLAQVEQQQIGGRYCFADIHKQRTKKKWPEVNGRGDRDSDKE</sequence>
<gene>
    <name evidence="2" type="ORF">OUZ56_005119</name>
</gene>
<protein>
    <submittedName>
        <fullName evidence="2">Uncharacterized protein</fullName>
    </submittedName>
</protein>
<dbReference type="EMBL" id="JAOYFB010000001">
    <property type="protein sequence ID" value="KAK4003351.1"/>
    <property type="molecule type" value="Genomic_DNA"/>
</dbReference>
<evidence type="ECO:0000313" key="3">
    <source>
        <dbReference type="Proteomes" id="UP001234178"/>
    </source>
</evidence>
<evidence type="ECO:0000313" key="2">
    <source>
        <dbReference type="EMBL" id="KAK4003351.1"/>
    </source>
</evidence>
<dbReference type="Proteomes" id="UP001234178">
    <property type="component" value="Unassembled WGS sequence"/>
</dbReference>
<feature type="compositionally biased region" description="Basic and acidic residues" evidence="1">
    <location>
        <begin position="107"/>
        <end position="122"/>
    </location>
</feature>
<comment type="caution">
    <text evidence="2">The sequence shown here is derived from an EMBL/GenBank/DDBJ whole genome shotgun (WGS) entry which is preliminary data.</text>
</comment>
<evidence type="ECO:0000256" key="1">
    <source>
        <dbReference type="SAM" id="MobiDB-lite"/>
    </source>
</evidence>